<evidence type="ECO:0008006" key="3">
    <source>
        <dbReference type="Google" id="ProtNLM"/>
    </source>
</evidence>
<dbReference type="Proteomes" id="UP001172102">
    <property type="component" value="Unassembled WGS sequence"/>
</dbReference>
<dbReference type="SUPFAM" id="SSF53098">
    <property type="entry name" value="Ribonuclease H-like"/>
    <property type="match status" value="1"/>
</dbReference>
<dbReference type="InterPro" id="IPR036397">
    <property type="entry name" value="RNaseH_sf"/>
</dbReference>
<accession>A0AA40DWX5</accession>
<name>A0AA40DWX5_9PEZI</name>
<gene>
    <name evidence="1" type="ORF">B0H67DRAFT_488412</name>
</gene>
<dbReference type="InterPro" id="IPR012337">
    <property type="entry name" value="RNaseH-like_sf"/>
</dbReference>
<dbReference type="AlphaFoldDB" id="A0AA40DWX5"/>
<proteinExistence type="predicted"/>
<protein>
    <recommendedName>
        <fullName evidence="3">3'-5' exonuclease domain-containing protein</fullName>
    </recommendedName>
</protein>
<reference evidence="1" key="1">
    <citation type="submission" date="2023-06" db="EMBL/GenBank/DDBJ databases">
        <title>Genome-scale phylogeny and comparative genomics of the fungal order Sordariales.</title>
        <authorList>
            <consortium name="Lawrence Berkeley National Laboratory"/>
            <person name="Hensen N."/>
            <person name="Bonometti L."/>
            <person name="Westerberg I."/>
            <person name="Brannstrom I.O."/>
            <person name="Guillou S."/>
            <person name="Cros-Aarteil S."/>
            <person name="Calhoun S."/>
            <person name="Haridas S."/>
            <person name="Kuo A."/>
            <person name="Mondo S."/>
            <person name="Pangilinan J."/>
            <person name="Riley R."/>
            <person name="Labutti K."/>
            <person name="Andreopoulos B."/>
            <person name="Lipzen A."/>
            <person name="Chen C."/>
            <person name="Yanf M."/>
            <person name="Daum C."/>
            <person name="Ng V."/>
            <person name="Clum A."/>
            <person name="Steindorff A."/>
            <person name="Ohm R."/>
            <person name="Martin F."/>
            <person name="Silar P."/>
            <person name="Natvig D."/>
            <person name="Lalanne C."/>
            <person name="Gautier V."/>
            <person name="Ament-Velasquez S.L."/>
            <person name="Kruys A."/>
            <person name="Hutchinson M.I."/>
            <person name="Powell A.J."/>
            <person name="Barry K."/>
            <person name="Miller A.N."/>
            <person name="Grigoriev I.V."/>
            <person name="Debuchy R."/>
            <person name="Gladieux P."/>
            <person name="Thoren M.H."/>
            <person name="Johannesson H."/>
        </authorList>
    </citation>
    <scope>NUCLEOTIDE SEQUENCE</scope>
    <source>
        <strain evidence="1">SMH4607-1</strain>
    </source>
</reference>
<dbReference type="GO" id="GO:0003676">
    <property type="term" value="F:nucleic acid binding"/>
    <property type="evidence" value="ECO:0007669"/>
    <property type="project" value="InterPro"/>
</dbReference>
<keyword evidence="2" id="KW-1185">Reference proteome</keyword>
<dbReference type="EMBL" id="JAUKUA010000004">
    <property type="protein sequence ID" value="KAK0716076.1"/>
    <property type="molecule type" value="Genomic_DNA"/>
</dbReference>
<feature type="non-terminal residue" evidence="1">
    <location>
        <position position="1"/>
    </location>
</feature>
<dbReference type="PANTHER" id="PTHR43040">
    <property type="entry name" value="RIBONUCLEASE D"/>
    <property type="match status" value="1"/>
</dbReference>
<comment type="caution">
    <text evidence="1">The sequence shown here is derived from an EMBL/GenBank/DDBJ whole genome shotgun (WGS) entry which is preliminary data.</text>
</comment>
<sequence length="210" mass="23233">VSSPTLISSTEELAVFVSPMDPPAALYLDLEGVNLSRHGTISILTILPKPQGKVRVIDVLSLASSAFTTTSKNGKTSLKPLLQDPGTPKCLWDARSDADALWARYQVRLAGVVDIQLLENASRVGNKTLLCGLDKAVRWDLGHSNAKFPRVQRWFSRKDGFKALMDAEPNIFDVRPIAPETLQYWRLSELTACTPNIDIIHFKAFDLAFL</sequence>
<dbReference type="Gene3D" id="3.30.420.10">
    <property type="entry name" value="Ribonuclease H-like superfamily/Ribonuclease H"/>
    <property type="match status" value="1"/>
</dbReference>
<organism evidence="1 2">
    <name type="scientific">Lasiosphaeris hirsuta</name>
    <dbReference type="NCBI Taxonomy" id="260670"/>
    <lineage>
        <taxon>Eukaryota</taxon>
        <taxon>Fungi</taxon>
        <taxon>Dikarya</taxon>
        <taxon>Ascomycota</taxon>
        <taxon>Pezizomycotina</taxon>
        <taxon>Sordariomycetes</taxon>
        <taxon>Sordariomycetidae</taxon>
        <taxon>Sordariales</taxon>
        <taxon>Lasiosphaeriaceae</taxon>
        <taxon>Lasiosphaeris</taxon>
    </lineage>
</organism>
<evidence type="ECO:0000313" key="2">
    <source>
        <dbReference type="Proteomes" id="UP001172102"/>
    </source>
</evidence>
<evidence type="ECO:0000313" key="1">
    <source>
        <dbReference type="EMBL" id="KAK0716076.1"/>
    </source>
</evidence>
<dbReference type="PANTHER" id="PTHR43040:SF1">
    <property type="entry name" value="RIBONUCLEASE D"/>
    <property type="match status" value="1"/>
</dbReference>